<keyword evidence="4" id="KW-1185">Reference proteome</keyword>
<evidence type="ECO:0000313" key="3">
    <source>
        <dbReference type="EMBL" id="KAA1105707.1"/>
    </source>
</evidence>
<evidence type="ECO:0000313" key="4">
    <source>
        <dbReference type="Proteomes" id="UP000324748"/>
    </source>
</evidence>
<dbReference type="EMBL" id="VSWC01000040">
    <property type="protein sequence ID" value="KAA1105707.1"/>
    <property type="molecule type" value="Genomic_DNA"/>
</dbReference>
<dbReference type="AlphaFoldDB" id="A0A5B0PXZ5"/>
<gene>
    <name evidence="3" type="ORF">PGT21_016109</name>
    <name evidence="2" type="ORF">PGTUg99_009490</name>
</gene>
<feature type="transmembrane region" description="Helical" evidence="1">
    <location>
        <begin position="155"/>
        <end position="177"/>
    </location>
</feature>
<evidence type="ECO:0000313" key="2">
    <source>
        <dbReference type="EMBL" id="KAA1098828.1"/>
    </source>
</evidence>
<organism evidence="3 4">
    <name type="scientific">Puccinia graminis f. sp. tritici</name>
    <dbReference type="NCBI Taxonomy" id="56615"/>
    <lineage>
        <taxon>Eukaryota</taxon>
        <taxon>Fungi</taxon>
        <taxon>Dikarya</taxon>
        <taxon>Basidiomycota</taxon>
        <taxon>Pucciniomycotina</taxon>
        <taxon>Pucciniomycetes</taxon>
        <taxon>Pucciniales</taxon>
        <taxon>Pucciniaceae</taxon>
        <taxon>Puccinia</taxon>
    </lineage>
</organism>
<evidence type="ECO:0000313" key="5">
    <source>
        <dbReference type="Proteomes" id="UP000325313"/>
    </source>
</evidence>
<evidence type="ECO:0000256" key="1">
    <source>
        <dbReference type="SAM" id="Phobius"/>
    </source>
</evidence>
<sequence length="188" mass="21103">MKGCDVRISRFRNPQSDACRGSAIVHNYEPSFHGKSGEIWSLGLRNLRLYDKDLPHELLAWDARTTRAQSIVGFARQRVRRVGWPWQARCANGLVRRVIPTNVRTDFARQILQSITYGLANSSDVATPDTCRTAFSDKLSDEECLCSDGATCFRVLGIELMILVSVAVDLFIFIFILDNITPVIQLAA</sequence>
<protein>
    <submittedName>
        <fullName evidence="3">Uncharacterized protein</fullName>
    </submittedName>
</protein>
<keyword evidence="1" id="KW-0472">Membrane</keyword>
<keyword evidence="1" id="KW-1133">Transmembrane helix</keyword>
<proteinExistence type="predicted"/>
<dbReference type="Proteomes" id="UP000324748">
    <property type="component" value="Unassembled WGS sequence"/>
</dbReference>
<reference evidence="4 5" key="1">
    <citation type="submission" date="2019-05" db="EMBL/GenBank/DDBJ databases">
        <title>Emergence of the Ug99 lineage of the wheat stem rust pathogen through somatic hybridization.</title>
        <authorList>
            <person name="Li F."/>
            <person name="Upadhyaya N.M."/>
            <person name="Sperschneider J."/>
            <person name="Matny O."/>
            <person name="Nguyen-Phuc H."/>
            <person name="Mago R."/>
            <person name="Raley C."/>
            <person name="Miller M.E."/>
            <person name="Silverstein K.A.T."/>
            <person name="Henningsen E."/>
            <person name="Hirsch C.D."/>
            <person name="Visser B."/>
            <person name="Pretorius Z.A."/>
            <person name="Steffenson B.J."/>
            <person name="Schwessinger B."/>
            <person name="Dodds P.N."/>
            <person name="Figueroa M."/>
        </authorList>
    </citation>
    <scope>NUCLEOTIDE SEQUENCE [LARGE SCALE GENOMIC DNA]</scope>
    <source>
        <strain evidence="3">21-0</strain>
        <strain evidence="2 5">Ug99</strain>
    </source>
</reference>
<dbReference type="Proteomes" id="UP000325313">
    <property type="component" value="Unassembled WGS sequence"/>
</dbReference>
<dbReference type="EMBL" id="VDEP01000345">
    <property type="protein sequence ID" value="KAA1098828.1"/>
    <property type="molecule type" value="Genomic_DNA"/>
</dbReference>
<accession>A0A5B0PXZ5</accession>
<comment type="caution">
    <text evidence="3">The sequence shown here is derived from an EMBL/GenBank/DDBJ whole genome shotgun (WGS) entry which is preliminary data.</text>
</comment>
<name>A0A5B0PXZ5_PUCGR</name>
<keyword evidence="1" id="KW-0812">Transmembrane</keyword>